<organism evidence="1 2">
    <name type="scientific">Bacillus wiedmannii</name>
    <dbReference type="NCBI Taxonomy" id="1890302"/>
    <lineage>
        <taxon>Bacteria</taxon>
        <taxon>Bacillati</taxon>
        <taxon>Bacillota</taxon>
        <taxon>Bacilli</taxon>
        <taxon>Bacillales</taxon>
        <taxon>Bacillaceae</taxon>
        <taxon>Bacillus</taxon>
        <taxon>Bacillus cereus group</taxon>
    </lineage>
</organism>
<dbReference type="RefSeq" id="WP_088093155.1">
    <property type="nucleotide sequence ID" value="NZ_JARMNH010000007.1"/>
</dbReference>
<sequence length="80" mass="9538">MSSMFYKIDKKQVQELLEKKLKENPDTFYYIDNYYLEKIIDTLVESIAEVITVNYNQLVEDVPKIISDEMRNASRFSGYK</sequence>
<proteinExistence type="predicted"/>
<dbReference type="EMBL" id="NFDE01000058">
    <property type="protein sequence ID" value="OTX86393.1"/>
    <property type="molecule type" value="Genomic_DNA"/>
</dbReference>
<comment type="caution">
    <text evidence="1">The sequence shown here is derived from an EMBL/GenBank/DDBJ whole genome shotgun (WGS) entry which is preliminary data.</text>
</comment>
<evidence type="ECO:0000313" key="1">
    <source>
        <dbReference type="EMBL" id="OTX86393.1"/>
    </source>
</evidence>
<gene>
    <name evidence="1" type="ORF">BK730_21155</name>
</gene>
<name>A0A242Z1P4_9BACI</name>
<dbReference type="Proteomes" id="UP000194945">
    <property type="component" value="Unassembled WGS sequence"/>
</dbReference>
<protein>
    <submittedName>
        <fullName evidence="1">Uncharacterized protein</fullName>
    </submittedName>
</protein>
<reference evidence="1 2" key="1">
    <citation type="submission" date="2016-10" db="EMBL/GenBank/DDBJ databases">
        <title>Comparative genomics of Bacillus thuringiensis reveals a path to pathogens against multiple invertebrate hosts.</title>
        <authorList>
            <person name="Zheng J."/>
            <person name="Gao Q."/>
            <person name="Liu H."/>
            <person name="Peng D."/>
            <person name="Ruan L."/>
            <person name="Sun M."/>
        </authorList>
    </citation>
    <scope>NUCLEOTIDE SEQUENCE [LARGE SCALE GENOMIC DNA]</scope>
    <source>
        <strain evidence="1">BGSC 4BK1</strain>
    </source>
</reference>
<dbReference type="AlphaFoldDB" id="A0A242Z1P4"/>
<accession>A0A242Z1P4</accession>
<evidence type="ECO:0000313" key="2">
    <source>
        <dbReference type="Proteomes" id="UP000194945"/>
    </source>
</evidence>